<dbReference type="InterPro" id="IPR013149">
    <property type="entry name" value="ADH-like_C"/>
</dbReference>
<dbReference type="InterPro" id="IPR051397">
    <property type="entry name" value="Zn-ADH-like_protein"/>
</dbReference>
<dbReference type="SUPFAM" id="SSF51735">
    <property type="entry name" value="NAD(P)-binding Rossmann-fold domains"/>
    <property type="match status" value="1"/>
</dbReference>
<dbReference type="InterPro" id="IPR020843">
    <property type="entry name" value="ER"/>
</dbReference>
<dbReference type="EC" id="2.3.1.41" evidence="2"/>
<dbReference type="PANTHER" id="PTHR43677:SF11">
    <property type="entry name" value="ZINC-CONTAINING ALCOHOL DEHYDROGENASE"/>
    <property type="match status" value="1"/>
</dbReference>
<dbReference type="STRING" id="857265.WG78_06060"/>
<organism evidence="2 3">
    <name type="scientific">Amantichitinum ursilacus</name>
    <dbReference type="NCBI Taxonomy" id="857265"/>
    <lineage>
        <taxon>Bacteria</taxon>
        <taxon>Pseudomonadati</taxon>
        <taxon>Pseudomonadota</taxon>
        <taxon>Betaproteobacteria</taxon>
        <taxon>Neisseriales</taxon>
        <taxon>Chitinibacteraceae</taxon>
        <taxon>Amantichitinum</taxon>
    </lineage>
</organism>
<dbReference type="GO" id="GO:0016491">
    <property type="term" value="F:oxidoreductase activity"/>
    <property type="evidence" value="ECO:0007669"/>
    <property type="project" value="InterPro"/>
</dbReference>
<dbReference type="Gene3D" id="3.90.180.10">
    <property type="entry name" value="Medium-chain alcohol dehydrogenases, catalytic domain"/>
    <property type="match status" value="1"/>
</dbReference>
<dbReference type="GO" id="GO:0004315">
    <property type="term" value="F:3-oxoacyl-[acyl-carrier-protein] synthase activity"/>
    <property type="evidence" value="ECO:0007669"/>
    <property type="project" value="UniProtKB-EC"/>
</dbReference>
<evidence type="ECO:0000259" key="1">
    <source>
        <dbReference type="SMART" id="SM00829"/>
    </source>
</evidence>
<keyword evidence="2" id="KW-0808">Transferase</keyword>
<gene>
    <name evidence="2" type="primary">ppsC_1</name>
    <name evidence="2" type="ORF">WG78_06060</name>
</gene>
<dbReference type="AlphaFoldDB" id="A0A0N0XJZ2"/>
<accession>A0A0N0XJZ2</accession>
<sequence length="318" mass="32772">MKAAVVTTLGQPPVYQDFDLPSAAPGQQRVRVTASALSQLARAKALGKHYSSSNSLPLVAGVDGVGVLENGQRVYFFGPIAPGGALAEYTLVPAENCVPLPDDLDDVTAAAIAIPGMSCWAALVERAQFVQGETVLVNGATGASGRLAVQVARHLGARKIIATGRNPAALAWLRSAGADVTVTLDQSEDALSQALAPHFAAGVDVVLDYLWGASARAALISAAQSLPDGKPLRFVQIGSISAAEISLPAAVLRSTAISLLGSGIGSVPLPRLLHVVAQVLQATVPAQLQVNAEAVPLAQLAEYWDRADSQLRTVFVPG</sequence>
<dbReference type="PATRIC" id="fig|857265.3.peg.1240"/>
<dbReference type="PANTHER" id="PTHR43677">
    <property type="entry name" value="SHORT-CHAIN DEHYDROGENASE/REDUCTASE"/>
    <property type="match status" value="1"/>
</dbReference>
<keyword evidence="3" id="KW-1185">Reference proteome</keyword>
<name>A0A0N0XJZ2_9NEIS</name>
<dbReference type="Proteomes" id="UP000037939">
    <property type="component" value="Unassembled WGS sequence"/>
</dbReference>
<dbReference type="SMART" id="SM00829">
    <property type="entry name" value="PKS_ER"/>
    <property type="match status" value="1"/>
</dbReference>
<dbReference type="EMBL" id="LAQT01000003">
    <property type="protein sequence ID" value="KPC54191.1"/>
    <property type="molecule type" value="Genomic_DNA"/>
</dbReference>
<proteinExistence type="predicted"/>
<reference evidence="2 3" key="1">
    <citation type="submission" date="2015-07" db="EMBL/GenBank/DDBJ databases">
        <title>Draft genome sequence of the Amantichitinum ursilacus IGB-41, a new chitin-degrading bacterium.</title>
        <authorList>
            <person name="Kirstahler P."/>
            <person name="Guenther M."/>
            <person name="Grumaz C."/>
            <person name="Rupp S."/>
            <person name="Zibek S."/>
            <person name="Sohn K."/>
        </authorList>
    </citation>
    <scope>NUCLEOTIDE SEQUENCE [LARGE SCALE GENOMIC DNA]</scope>
    <source>
        <strain evidence="2 3">IGB-41</strain>
    </source>
</reference>
<dbReference type="RefSeq" id="WP_053936883.1">
    <property type="nucleotide sequence ID" value="NZ_LAQT01000003.1"/>
</dbReference>
<dbReference type="InterPro" id="IPR011032">
    <property type="entry name" value="GroES-like_sf"/>
</dbReference>
<dbReference type="InterPro" id="IPR036291">
    <property type="entry name" value="NAD(P)-bd_dom_sf"/>
</dbReference>
<dbReference type="OrthoDB" id="9787435at2"/>
<evidence type="ECO:0000313" key="2">
    <source>
        <dbReference type="EMBL" id="KPC54191.1"/>
    </source>
</evidence>
<protein>
    <submittedName>
        <fullName evidence="2">Phthiocerol synthesis polyketide synthase type I PpsC</fullName>
        <ecNumber evidence="2">2.3.1.41</ecNumber>
    </submittedName>
</protein>
<dbReference type="SUPFAM" id="SSF50129">
    <property type="entry name" value="GroES-like"/>
    <property type="match status" value="1"/>
</dbReference>
<comment type="caution">
    <text evidence="2">The sequence shown here is derived from an EMBL/GenBank/DDBJ whole genome shotgun (WGS) entry which is preliminary data.</text>
</comment>
<keyword evidence="2" id="KW-0012">Acyltransferase</keyword>
<dbReference type="Pfam" id="PF00107">
    <property type="entry name" value="ADH_zinc_N"/>
    <property type="match status" value="1"/>
</dbReference>
<feature type="domain" description="Enoyl reductase (ER)" evidence="1">
    <location>
        <begin position="10"/>
        <end position="284"/>
    </location>
</feature>
<evidence type="ECO:0000313" key="3">
    <source>
        <dbReference type="Proteomes" id="UP000037939"/>
    </source>
</evidence>